<feature type="compositionally biased region" description="Basic and acidic residues" evidence="2">
    <location>
        <begin position="542"/>
        <end position="558"/>
    </location>
</feature>
<protein>
    <submittedName>
        <fullName evidence="3">Uncharacterized protein</fullName>
    </submittedName>
</protein>
<sequence length="679" mass="78129">MVGYQIDDLKIPITSNKLVISQIADAIICTVSHYICKNFDVYIPDYPPEFKINVREKVFKLIDHCNKLNEPLFDPTCEENISLYKAFDSAINATAQTQTSPTLTYSLETQTSPTIQSGLFSSSRAPKSVFFSTETQTSPVRLPDKIHKSSEANISRSIFSVETQTNPNQNRSEKFDKSTEANISRSINSVRTQTKFPRPNNASIETQTSPQQEPSHEQKQSTPHKPIQTHQKENTETSTPNISAAALSQSPENKSVEPKPTTIRKSRIPVRSSLKSVDSKNKPLRFVLIYLEEIEFITKEEHDHILKFGNFQDRLLTLEMILNLVIFSNNKFKLRKNKNQLDDIDKDIIEKRENLRQLYENFNYELIEKSCKSELNFHEIAKKLDKFKVDGFNVSSDAIVEYFHRQTHFLMETDKYPFLIPGYSKCLSFGKADPILKHLFTYDEEKAADMMFILKKLMDLCLLPKEMARDIFDFYNFELNRELFESILNNNIDRDMEKKFEEARKIQRSHKFELPNIDIVKSAITLYEFTSTNLGQFLSKNLPKETDEGETQEARSNDESMNSSQLEKSIIDDTSTEIKPKSRTNSGSNYNYGNLIQSIKSGDGEFYEYLYSKKNLSTSGTKDGSELTKKFELDLKDEFKDDLDIVMSNITSERSSKASENELISSISIELVDDVFDQE</sequence>
<feature type="region of interest" description="Disordered" evidence="2">
    <location>
        <begin position="157"/>
        <end position="240"/>
    </location>
</feature>
<evidence type="ECO:0000256" key="2">
    <source>
        <dbReference type="SAM" id="MobiDB-lite"/>
    </source>
</evidence>
<gene>
    <name evidence="3" type="ORF">OXX778_LOCUS4012</name>
</gene>
<evidence type="ECO:0000313" key="3">
    <source>
        <dbReference type="EMBL" id="CAF0752862.1"/>
    </source>
</evidence>
<feature type="coiled-coil region" evidence="1">
    <location>
        <begin position="334"/>
        <end position="361"/>
    </location>
</feature>
<feature type="compositionally biased region" description="Polar residues" evidence="2">
    <location>
        <begin position="583"/>
        <end position="593"/>
    </location>
</feature>
<name>A0A813PMY9_9BILA</name>
<proteinExistence type="predicted"/>
<evidence type="ECO:0000256" key="1">
    <source>
        <dbReference type="SAM" id="Coils"/>
    </source>
</evidence>
<organism evidence="3 4">
    <name type="scientific">Brachionus calyciflorus</name>
    <dbReference type="NCBI Taxonomy" id="104777"/>
    <lineage>
        <taxon>Eukaryota</taxon>
        <taxon>Metazoa</taxon>
        <taxon>Spiralia</taxon>
        <taxon>Gnathifera</taxon>
        <taxon>Rotifera</taxon>
        <taxon>Eurotatoria</taxon>
        <taxon>Monogononta</taxon>
        <taxon>Pseudotrocha</taxon>
        <taxon>Ploima</taxon>
        <taxon>Brachionidae</taxon>
        <taxon>Brachionus</taxon>
    </lineage>
</organism>
<reference evidence="3" key="1">
    <citation type="submission" date="2021-02" db="EMBL/GenBank/DDBJ databases">
        <authorList>
            <person name="Nowell W R."/>
        </authorList>
    </citation>
    <scope>NUCLEOTIDE SEQUENCE</scope>
    <source>
        <strain evidence="3">Ploen Becks lab</strain>
    </source>
</reference>
<feature type="region of interest" description="Disordered" evidence="2">
    <location>
        <begin position="245"/>
        <end position="264"/>
    </location>
</feature>
<comment type="caution">
    <text evidence="3">The sequence shown here is derived from an EMBL/GenBank/DDBJ whole genome shotgun (WGS) entry which is preliminary data.</text>
</comment>
<accession>A0A813PMY9</accession>
<evidence type="ECO:0000313" key="4">
    <source>
        <dbReference type="Proteomes" id="UP000663879"/>
    </source>
</evidence>
<dbReference type="Proteomes" id="UP000663879">
    <property type="component" value="Unassembled WGS sequence"/>
</dbReference>
<feature type="region of interest" description="Disordered" evidence="2">
    <location>
        <begin position="540"/>
        <end position="593"/>
    </location>
</feature>
<dbReference type="EMBL" id="CAJNOC010000379">
    <property type="protein sequence ID" value="CAF0752862.1"/>
    <property type="molecule type" value="Genomic_DNA"/>
</dbReference>
<feature type="compositionally biased region" description="Polar residues" evidence="2">
    <location>
        <begin position="180"/>
        <end position="213"/>
    </location>
</feature>
<keyword evidence="1" id="KW-0175">Coiled coil</keyword>
<keyword evidence="4" id="KW-1185">Reference proteome</keyword>
<dbReference type="AlphaFoldDB" id="A0A813PMY9"/>
<feature type="compositionally biased region" description="Polar residues" evidence="2">
    <location>
        <begin position="157"/>
        <end position="170"/>
    </location>
</feature>